<dbReference type="EMBL" id="JAHRHJ020000001">
    <property type="protein sequence ID" value="KAH9330279.1"/>
    <property type="molecule type" value="Genomic_DNA"/>
</dbReference>
<feature type="non-terminal residue" evidence="1">
    <location>
        <position position="117"/>
    </location>
</feature>
<evidence type="ECO:0000313" key="1">
    <source>
        <dbReference type="EMBL" id="KAH9330279.1"/>
    </source>
</evidence>
<dbReference type="AlphaFoldDB" id="A0AA38GV45"/>
<accession>A0AA38GV45</accession>
<sequence>RCDKINAAKLRISEIKKSISKYLCWKDNAGQSYKERMKDNLRKTGALSFLSKKRKRKDGKCGIDWEDYIIECLLLHEADEKQIEDGHYSALLDLHVFKSDEIISEEELQQYFRSKGE</sequence>
<name>A0AA38GV45_TAXCH</name>
<proteinExistence type="predicted"/>
<dbReference type="Proteomes" id="UP000824469">
    <property type="component" value="Unassembled WGS sequence"/>
</dbReference>
<dbReference type="PANTHER" id="PTHR48428">
    <property type="entry name" value="PLANT-SPECIFIC TFIIB-RELATED PROTEIN PTF2"/>
    <property type="match status" value="1"/>
</dbReference>
<gene>
    <name evidence="1" type="ORF">KI387_002387</name>
</gene>
<organism evidence="1 2">
    <name type="scientific">Taxus chinensis</name>
    <name type="common">Chinese yew</name>
    <name type="synonym">Taxus wallichiana var. chinensis</name>
    <dbReference type="NCBI Taxonomy" id="29808"/>
    <lineage>
        <taxon>Eukaryota</taxon>
        <taxon>Viridiplantae</taxon>
        <taxon>Streptophyta</taxon>
        <taxon>Embryophyta</taxon>
        <taxon>Tracheophyta</taxon>
        <taxon>Spermatophyta</taxon>
        <taxon>Pinopsida</taxon>
        <taxon>Pinidae</taxon>
        <taxon>Conifers II</taxon>
        <taxon>Cupressales</taxon>
        <taxon>Taxaceae</taxon>
        <taxon>Taxus</taxon>
    </lineage>
</organism>
<protein>
    <submittedName>
        <fullName evidence="1">Uncharacterized protein</fullName>
    </submittedName>
</protein>
<reference evidence="1 2" key="1">
    <citation type="journal article" date="2021" name="Nat. Plants">
        <title>The Taxus genome provides insights into paclitaxel biosynthesis.</title>
        <authorList>
            <person name="Xiong X."/>
            <person name="Gou J."/>
            <person name="Liao Q."/>
            <person name="Li Y."/>
            <person name="Zhou Q."/>
            <person name="Bi G."/>
            <person name="Li C."/>
            <person name="Du R."/>
            <person name="Wang X."/>
            <person name="Sun T."/>
            <person name="Guo L."/>
            <person name="Liang H."/>
            <person name="Lu P."/>
            <person name="Wu Y."/>
            <person name="Zhang Z."/>
            <person name="Ro D.K."/>
            <person name="Shang Y."/>
            <person name="Huang S."/>
            <person name="Yan J."/>
        </authorList>
    </citation>
    <scope>NUCLEOTIDE SEQUENCE [LARGE SCALE GENOMIC DNA]</scope>
    <source>
        <strain evidence="1">Ta-2019</strain>
    </source>
</reference>
<dbReference type="PANTHER" id="PTHR48428:SF1">
    <property type="entry name" value="PLANT-SPECIFIC TFIIB-RELATED PROTEIN PTF2"/>
    <property type="match status" value="1"/>
</dbReference>
<dbReference type="InterPro" id="IPR053340">
    <property type="entry name" value="PTF2"/>
</dbReference>
<comment type="caution">
    <text evidence="1">The sequence shown here is derived from an EMBL/GenBank/DDBJ whole genome shotgun (WGS) entry which is preliminary data.</text>
</comment>
<evidence type="ECO:0000313" key="2">
    <source>
        <dbReference type="Proteomes" id="UP000824469"/>
    </source>
</evidence>
<keyword evidence="2" id="KW-1185">Reference proteome</keyword>
<feature type="non-terminal residue" evidence="1">
    <location>
        <position position="1"/>
    </location>
</feature>